<feature type="compositionally biased region" description="Pro residues" evidence="1">
    <location>
        <begin position="129"/>
        <end position="138"/>
    </location>
</feature>
<evidence type="ECO:0000256" key="1">
    <source>
        <dbReference type="SAM" id="MobiDB-lite"/>
    </source>
</evidence>
<organism evidence="2 3">
    <name type="scientific">Pleurodeles waltl</name>
    <name type="common">Iberian ribbed newt</name>
    <dbReference type="NCBI Taxonomy" id="8319"/>
    <lineage>
        <taxon>Eukaryota</taxon>
        <taxon>Metazoa</taxon>
        <taxon>Chordata</taxon>
        <taxon>Craniata</taxon>
        <taxon>Vertebrata</taxon>
        <taxon>Euteleostomi</taxon>
        <taxon>Amphibia</taxon>
        <taxon>Batrachia</taxon>
        <taxon>Caudata</taxon>
        <taxon>Salamandroidea</taxon>
        <taxon>Salamandridae</taxon>
        <taxon>Pleurodelinae</taxon>
        <taxon>Pleurodeles</taxon>
    </lineage>
</organism>
<keyword evidence="3" id="KW-1185">Reference proteome</keyword>
<comment type="caution">
    <text evidence="2">The sequence shown here is derived from an EMBL/GenBank/DDBJ whole genome shotgun (WGS) entry which is preliminary data.</text>
</comment>
<gene>
    <name evidence="2" type="ORF">NDU88_004234</name>
</gene>
<sequence>MLRRLLSLAAGGPALRPRRGGTLFLQPAPLQHPWPLQALSGRKAGGSRGAPDPCQPLGASFPYPPGVSCALPGHSLLPAPGVPSASAGARRTVSRVPQSAHPCSRGSPAPPGPAIFHSTDWSQAAASPNPAPSPPLGYPGPTDCCRKPASEEAKECALRSGPPLDQPRSCPLDNALSLAPRTLHLLSALFAHRYIPTTLTSDTLHVPCPVRPGSHGTEFLCL</sequence>
<dbReference type="AlphaFoldDB" id="A0AAV7NT56"/>
<dbReference type="EMBL" id="JANPWB010000012">
    <property type="protein sequence ID" value="KAJ1116015.1"/>
    <property type="molecule type" value="Genomic_DNA"/>
</dbReference>
<feature type="region of interest" description="Disordered" evidence="1">
    <location>
        <begin position="82"/>
        <end position="146"/>
    </location>
</feature>
<proteinExistence type="predicted"/>
<protein>
    <submittedName>
        <fullName evidence="2">Uncharacterized protein</fullName>
    </submittedName>
</protein>
<accession>A0AAV7NT56</accession>
<reference evidence="2" key="1">
    <citation type="journal article" date="2022" name="bioRxiv">
        <title>Sequencing and chromosome-scale assembly of the giantPleurodeles waltlgenome.</title>
        <authorList>
            <person name="Brown T."/>
            <person name="Elewa A."/>
            <person name="Iarovenko S."/>
            <person name="Subramanian E."/>
            <person name="Araus A.J."/>
            <person name="Petzold A."/>
            <person name="Susuki M."/>
            <person name="Suzuki K.-i.T."/>
            <person name="Hayashi T."/>
            <person name="Toyoda A."/>
            <person name="Oliveira C."/>
            <person name="Osipova E."/>
            <person name="Leigh N.D."/>
            <person name="Simon A."/>
            <person name="Yun M.H."/>
        </authorList>
    </citation>
    <scope>NUCLEOTIDE SEQUENCE</scope>
    <source>
        <strain evidence="2">20211129_DDA</strain>
        <tissue evidence="2">Liver</tissue>
    </source>
</reference>
<evidence type="ECO:0000313" key="3">
    <source>
        <dbReference type="Proteomes" id="UP001066276"/>
    </source>
</evidence>
<dbReference type="Proteomes" id="UP001066276">
    <property type="component" value="Chromosome 8"/>
</dbReference>
<evidence type="ECO:0000313" key="2">
    <source>
        <dbReference type="EMBL" id="KAJ1116015.1"/>
    </source>
</evidence>
<name>A0AAV7NT56_PLEWA</name>